<proteinExistence type="predicted"/>
<comment type="caution">
    <text evidence="1">The sequence shown here is derived from an EMBL/GenBank/DDBJ whole genome shotgun (WGS) entry which is preliminary data.</text>
</comment>
<gene>
    <name evidence="1" type="ORF">R1flu_005697</name>
</gene>
<dbReference type="AlphaFoldDB" id="A0ABD1YTW9"/>
<keyword evidence="2" id="KW-1185">Reference proteome</keyword>
<sequence length="69" mass="7863">MNLPVKENGDTTGPNDWYWENLGLPASSRISSPPCNRPPHNNYSEFDLQGLASFVIIRQMKTKRLTSDR</sequence>
<evidence type="ECO:0000313" key="2">
    <source>
        <dbReference type="Proteomes" id="UP001605036"/>
    </source>
</evidence>
<dbReference type="Proteomes" id="UP001605036">
    <property type="component" value="Unassembled WGS sequence"/>
</dbReference>
<protein>
    <submittedName>
        <fullName evidence="1">Uncharacterized protein</fullName>
    </submittedName>
</protein>
<organism evidence="1 2">
    <name type="scientific">Riccia fluitans</name>
    <dbReference type="NCBI Taxonomy" id="41844"/>
    <lineage>
        <taxon>Eukaryota</taxon>
        <taxon>Viridiplantae</taxon>
        <taxon>Streptophyta</taxon>
        <taxon>Embryophyta</taxon>
        <taxon>Marchantiophyta</taxon>
        <taxon>Marchantiopsida</taxon>
        <taxon>Marchantiidae</taxon>
        <taxon>Marchantiales</taxon>
        <taxon>Ricciaceae</taxon>
        <taxon>Riccia</taxon>
    </lineage>
</organism>
<reference evidence="1 2" key="1">
    <citation type="submission" date="2024-09" db="EMBL/GenBank/DDBJ databases">
        <title>Chromosome-scale assembly of Riccia fluitans.</title>
        <authorList>
            <person name="Paukszto L."/>
            <person name="Sawicki J."/>
            <person name="Karawczyk K."/>
            <person name="Piernik-Szablinska J."/>
            <person name="Szczecinska M."/>
            <person name="Mazdziarz M."/>
        </authorList>
    </citation>
    <scope>NUCLEOTIDE SEQUENCE [LARGE SCALE GENOMIC DNA]</scope>
    <source>
        <strain evidence="1">Rf_01</strain>
        <tissue evidence="1">Aerial parts of the thallus</tissue>
    </source>
</reference>
<accession>A0ABD1YTW9</accession>
<evidence type="ECO:0000313" key="1">
    <source>
        <dbReference type="EMBL" id="KAL2634218.1"/>
    </source>
</evidence>
<name>A0ABD1YTW9_9MARC</name>
<dbReference type="EMBL" id="JBHFFA010000003">
    <property type="protein sequence ID" value="KAL2634218.1"/>
    <property type="molecule type" value="Genomic_DNA"/>
</dbReference>